<protein>
    <submittedName>
        <fullName evidence="2">Uncharacterized protein</fullName>
    </submittedName>
</protein>
<feature type="compositionally biased region" description="Polar residues" evidence="1">
    <location>
        <begin position="141"/>
        <end position="150"/>
    </location>
</feature>
<accession>A0A7N2R9S6</accession>
<dbReference type="Proteomes" id="UP000594261">
    <property type="component" value="Chromosome 8"/>
</dbReference>
<dbReference type="Gramene" id="QL08p055224:mrna">
    <property type="protein sequence ID" value="QL08p055224:mrna"/>
    <property type="gene ID" value="QL08p055224"/>
</dbReference>
<dbReference type="Gramene" id="QL06p020347:mrna">
    <property type="protein sequence ID" value="QL06p020347:mrna"/>
    <property type="gene ID" value="QL06p020347"/>
</dbReference>
<reference evidence="2 3" key="1">
    <citation type="journal article" date="2016" name="G3 (Bethesda)">
        <title>First Draft Assembly and Annotation of the Genome of a California Endemic Oak Quercus lobata Nee (Fagaceae).</title>
        <authorList>
            <person name="Sork V.L."/>
            <person name="Fitz-Gibbon S.T."/>
            <person name="Puiu D."/>
            <person name="Crepeau M."/>
            <person name="Gugger P.F."/>
            <person name="Sherman R."/>
            <person name="Stevens K."/>
            <person name="Langley C.H."/>
            <person name="Pellegrini M."/>
            <person name="Salzberg S.L."/>
        </authorList>
    </citation>
    <scope>NUCLEOTIDE SEQUENCE [LARGE SCALE GENOMIC DNA]</scope>
    <source>
        <strain evidence="2 3">cv. SW786</strain>
    </source>
</reference>
<evidence type="ECO:0000313" key="3">
    <source>
        <dbReference type="Proteomes" id="UP000594261"/>
    </source>
</evidence>
<dbReference type="EMBL" id="LRBV02000006">
    <property type="status" value="NOT_ANNOTATED_CDS"/>
    <property type="molecule type" value="Genomic_DNA"/>
</dbReference>
<evidence type="ECO:0000256" key="1">
    <source>
        <dbReference type="SAM" id="MobiDB-lite"/>
    </source>
</evidence>
<feature type="compositionally biased region" description="Basic and acidic residues" evidence="1">
    <location>
        <begin position="154"/>
        <end position="168"/>
    </location>
</feature>
<name>A0A7N2R9S6_QUELO</name>
<dbReference type="EnsemblPlants" id="QL06p020347:mrna">
    <property type="protein sequence ID" value="QL06p020347:mrna"/>
    <property type="gene ID" value="QL06p020347"/>
</dbReference>
<feature type="region of interest" description="Disordered" evidence="1">
    <location>
        <begin position="126"/>
        <end position="173"/>
    </location>
</feature>
<dbReference type="AlphaFoldDB" id="A0A7N2R9S6"/>
<dbReference type="Proteomes" id="UP000594261">
    <property type="component" value="Chromosome 6"/>
</dbReference>
<evidence type="ECO:0000313" key="2">
    <source>
        <dbReference type="EnsemblPlants" id="QL08p055224:mrna"/>
    </source>
</evidence>
<dbReference type="EMBL" id="LRBV02000008">
    <property type="status" value="NOT_ANNOTATED_CDS"/>
    <property type="molecule type" value="Genomic_DNA"/>
</dbReference>
<keyword evidence="3" id="KW-1185">Reference proteome</keyword>
<dbReference type="InParanoid" id="A0A7N2R9S6"/>
<organism evidence="2 3">
    <name type="scientific">Quercus lobata</name>
    <name type="common">Valley oak</name>
    <dbReference type="NCBI Taxonomy" id="97700"/>
    <lineage>
        <taxon>Eukaryota</taxon>
        <taxon>Viridiplantae</taxon>
        <taxon>Streptophyta</taxon>
        <taxon>Embryophyta</taxon>
        <taxon>Tracheophyta</taxon>
        <taxon>Spermatophyta</taxon>
        <taxon>Magnoliopsida</taxon>
        <taxon>eudicotyledons</taxon>
        <taxon>Gunneridae</taxon>
        <taxon>Pentapetalae</taxon>
        <taxon>rosids</taxon>
        <taxon>fabids</taxon>
        <taxon>Fagales</taxon>
        <taxon>Fagaceae</taxon>
        <taxon>Quercus</taxon>
    </lineage>
</organism>
<proteinExistence type="predicted"/>
<dbReference type="EnsemblPlants" id="QL08p055224:mrna">
    <property type="protein sequence ID" value="QL08p055224:mrna"/>
    <property type="gene ID" value="QL08p055224"/>
</dbReference>
<reference evidence="2" key="2">
    <citation type="submission" date="2021-01" db="UniProtKB">
        <authorList>
            <consortium name="EnsemblPlants"/>
        </authorList>
    </citation>
    <scope>IDENTIFICATION</scope>
</reference>
<sequence length="234" mass="25325">MSQDVGEEIGSKLGKFIEVDRRSWQSDQAKFMRVRVKLEIDKPLRRGAYIASSEGLVGGKRSLEKGETWGSEDSTCADGQLVGDVQACIGPTEQLMSAAIGQELSVLGSCEKSRGQLWQDFSIEHRGSFSHGPKSPAPQSPKGSNPQGSPRTKAPLDKNEKDNPEKKNPANAIQVGVIFQAKAHGKGKQIMGKGNLKKAARAKGKVSDDQTLAQMLKIGTKRLRPNEASKEENS</sequence>